<organism evidence="1">
    <name type="scientific">Arundo donax</name>
    <name type="common">Giant reed</name>
    <name type="synonym">Donax arundinaceus</name>
    <dbReference type="NCBI Taxonomy" id="35708"/>
    <lineage>
        <taxon>Eukaryota</taxon>
        <taxon>Viridiplantae</taxon>
        <taxon>Streptophyta</taxon>
        <taxon>Embryophyta</taxon>
        <taxon>Tracheophyta</taxon>
        <taxon>Spermatophyta</taxon>
        <taxon>Magnoliopsida</taxon>
        <taxon>Liliopsida</taxon>
        <taxon>Poales</taxon>
        <taxon>Poaceae</taxon>
        <taxon>PACMAD clade</taxon>
        <taxon>Arundinoideae</taxon>
        <taxon>Arundineae</taxon>
        <taxon>Arundo</taxon>
    </lineage>
</organism>
<reference evidence="1" key="2">
    <citation type="journal article" date="2015" name="Data Brief">
        <title>Shoot transcriptome of the giant reed, Arundo donax.</title>
        <authorList>
            <person name="Barrero R.A."/>
            <person name="Guerrero F.D."/>
            <person name="Moolhuijzen P."/>
            <person name="Goolsby J.A."/>
            <person name="Tidwell J."/>
            <person name="Bellgard S.E."/>
            <person name="Bellgard M.I."/>
        </authorList>
    </citation>
    <scope>NUCLEOTIDE SEQUENCE</scope>
    <source>
        <tissue evidence="1">Shoot tissue taken approximately 20 cm above the soil surface</tissue>
    </source>
</reference>
<name>A0A0A8YLT5_ARUDO</name>
<dbReference type="EMBL" id="GBRH01270696">
    <property type="protein sequence ID" value="JAD27199.1"/>
    <property type="molecule type" value="Transcribed_RNA"/>
</dbReference>
<protein>
    <submittedName>
        <fullName evidence="1">Uncharacterized protein</fullName>
    </submittedName>
</protein>
<reference evidence="1" key="1">
    <citation type="submission" date="2014-09" db="EMBL/GenBank/DDBJ databases">
        <authorList>
            <person name="Magalhaes I.L.F."/>
            <person name="Oliveira U."/>
            <person name="Santos F.R."/>
            <person name="Vidigal T.H.D.A."/>
            <person name="Brescovit A.D."/>
            <person name="Santos A.J."/>
        </authorList>
    </citation>
    <scope>NUCLEOTIDE SEQUENCE</scope>
    <source>
        <tissue evidence="1">Shoot tissue taken approximately 20 cm above the soil surface</tissue>
    </source>
</reference>
<dbReference type="AlphaFoldDB" id="A0A0A8YLT5"/>
<evidence type="ECO:0000313" key="1">
    <source>
        <dbReference type="EMBL" id="JAD27199.1"/>
    </source>
</evidence>
<accession>A0A0A8YLT5</accession>
<proteinExistence type="predicted"/>
<sequence>MSNNFSDIDKGVGAGLQSFIQTLPNNSCAYFS</sequence>